<comment type="caution">
    <text evidence="1">The sequence shown here is derived from an EMBL/GenBank/DDBJ whole genome shotgun (WGS) entry which is preliminary data.</text>
</comment>
<evidence type="ECO:0000313" key="2">
    <source>
        <dbReference type="Proteomes" id="UP000887013"/>
    </source>
</evidence>
<dbReference type="Proteomes" id="UP000887013">
    <property type="component" value="Unassembled WGS sequence"/>
</dbReference>
<organism evidence="1 2">
    <name type="scientific">Nephila pilipes</name>
    <name type="common">Giant wood spider</name>
    <name type="synonym">Nephila maculata</name>
    <dbReference type="NCBI Taxonomy" id="299642"/>
    <lineage>
        <taxon>Eukaryota</taxon>
        <taxon>Metazoa</taxon>
        <taxon>Ecdysozoa</taxon>
        <taxon>Arthropoda</taxon>
        <taxon>Chelicerata</taxon>
        <taxon>Arachnida</taxon>
        <taxon>Araneae</taxon>
        <taxon>Araneomorphae</taxon>
        <taxon>Entelegynae</taxon>
        <taxon>Araneoidea</taxon>
        <taxon>Nephilidae</taxon>
        <taxon>Nephila</taxon>
    </lineage>
</organism>
<accession>A0A8X6IUX9</accession>
<dbReference type="AlphaFoldDB" id="A0A8X6IUX9"/>
<gene>
    <name evidence="1" type="ORF">NPIL_108401</name>
</gene>
<protein>
    <submittedName>
        <fullName evidence="1">Uncharacterized protein</fullName>
    </submittedName>
</protein>
<reference evidence="1" key="1">
    <citation type="submission" date="2020-08" db="EMBL/GenBank/DDBJ databases">
        <title>Multicomponent nature underlies the extraordinary mechanical properties of spider dragline silk.</title>
        <authorList>
            <person name="Kono N."/>
            <person name="Nakamura H."/>
            <person name="Mori M."/>
            <person name="Yoshida Y."/>
            <person name="Ohtoshi R."/>
            <person name="Malay A.D."/>
            <person name="Moran D.A.P."/>
            <person name="Tomita M."/>
            <person name="Numata K."/>
            <person name="Arakawa K."/>
        </authorList>
    </citation>
    <scope>NUCLEOTIDE SEQUENCE</scope>
</reference>
<dbReference type="EMBL" id="BMAW01047363">
    <property type="protein sequence ID" value="GFS60361.1"/>
    <property type="molecule type" value="Genomic_DNA"/>
</dbReference>
<keyword evidence="2" id="KW-1185">Reference proteome</keyword>
<proteinExistence type="predicted"/>
<sequence>MAVNFSVIHGKKRQLKVVSQKQGAKLTILGMFPKQWRASTLQARREGRRGAFTRLPNPSSQDAMKWKHIPVTLSHSAEEKKCGLLEVRDAETFGFVR</sequence>
<name>A0A8X6IUX9_NEPPI</name>
<evidence type="ECO:0000313" key="1">
    <source>
        <dbReference type="EMBL" id="GFS60361.1"/>
    </source>
</evidence>